<dbReference type="RefSeq" id="WP_203010240.1">
    <property type="nucleotide sequence ID" value="NZ_JADWYU010000132.1"/>
</dbReference>
<dbReference type="Proteomes" id="UP000604475">
    <property type="component" value="Unassembled WGS sequence"/>
</dbReference>
<dbReference type="InterPro" id="IPR046538">
    <property type="entry name" value="DUF6603"/>
</dbReference>
<sequence>MTVRVDELRDLLSAADGDGRPAGVDGTVELPRDLVGSDGLAEVLRRVCPPGPGDGRFLPLEPLAGDPDGLWISGRLTGEMGGPVPVRVAFERDGRDGTAVAGARVTIGPAGWRLTVRELAGLVGADCPDLPGGLAELTGLTLDHHELTGTRIAAGTGPDGRVAVVVVPDDVPRKAGTARGKRKSTAGSGSLPGGALRMVVAEGAGGSGWQVLSASRPVPAAEGARLAARLAEIGDAPVPAALGAGLVGAGDWLVLSGAGAPVVVPLRRRGPAGAAGGAARGQWPPAVGGRRAGRAPRRPGPVAMLSARDGGFVVVVPPRTRAGRLTVTAMPAPARLPAGRGWTDPGVPAGGQGVSINYENPPLRVAGALSPFPTTDPDYAATVAGVVMVDIGVLNGTAMGAYVVEKLGGSPSFFGFGSLGRDKGIGPLAFQVRGIAAGMGWNSAIRVPQATSVADFPFLVALDNPGEIGADEEGLSDPMEVLRVLTGGAHPWVRPSRGDLWVAAGLAFSCFETIFGRAMLLVQAGNDLTIALIGIGGTEFPRHGDKKYARLELAVELVLRPVAGELSLGAALTPNSYVFDDDCAIHGGVGLKVWFGAHPQAGDFALSMGGYHPSYDVPVGYPKNERLGITWGLGSKVTVVGGGYFAITPSAVMAGGRLEVKFHSGALRAWLTAYADALVQWDPFRFDIAIGVSVGVSATIKVWFVRISITVEIGADLRVWGPPTGGEAKVSLWFVSFTIGFGADRDRMPPPLAWNEFARMLPPPDAAVRVVPVSGLVADGYDEDGRRGGAQAPWQVSESGFTFSTDSAVPVSGIYLDTAQTPAVRGDRLDIRPMQQEDLASSHRVTLTRDAQAGDLSRWSVTETRASVPQAMWGTGRGEVLPQPGEQLVHDQLTGAHYTSPPVDYGTSTGYMSEQALAFDPLPDDGPMPLDPDARPGPAPVHEDGTIALIVAGVDAPERRAARTQLAAALTGFGLDLGDLDAELPGYARAAATAFTAEPMLVPA</sequence>
<organism evidence="3 4">
    <name type="scientific">Frankia nepalensis</name>
    <dbReference type="NCBI Taxonomy" id="1836974"/>
    <lineage>
        <taxon>Bacteria</taxon>
        <taxon>Bacillati</taxon>
        <taxon>Actinomycetota</taxon>
        <taxon>Actinomycetes</taxon>
        <taxon>Frankiales</taxon>
        <taxon>Frankiaceae</taxon>
        <taxon>Frankia</taxon>
    </lineage>
</organism>
<evidence type="ECO:0000259" key="2">
    <source>
        <dbReference type="Pfam" id="PF20248"/>
    </source>
</evidence>
<feature type="region of interest" description="Disordered" evidence="1">
    <location>
        <begin position="273"/>
        <end position="298"/>
    </location>
</feature>
<comment type="caution">
    <text evidence="3">The sequence shown here is derived from an EMBL/GenBank/DDBJ whole genome shotgun (WGS) entry which is preliminary data.</text>
</comment>
<feature type="region of interest" description="Disordered" evidence="1">
    <location>
        <begin position="173"/>
        <end position="192"/>
    </location>
</feature>
<name>A0A937RBK6_9ACTN</name>
<accession>A0A937RBK6</accession>
<dbReference type="EMBL" id="JAEACQ010000208">
    <property type="protein sequence ID" value="MBL7629076.1"/>
    <property type="molecule type" value="Genomic_DNA"/>
</dbReference>
<evidence type="ECO:0000313" key="4">
    <source>
        <dbReference type="Proteomes" id="UP000604475"/>
    </source>
</evidence>
<evidence type="ECO:0000256" key="1">
    <source>
        <dbReference type="SAM" id="MobiDB-lite"/>
    </source>
</evidence>
<feature type="domain" description="DUF6603" evidence="2">
    <location>
        <begin position="349"/>
        <end position="806"/>
    </location>
</feature>
<proteinExistence type="predicted"/>
<keyword evidence="4" id="KW-1185">Reference proteome</keyword>
<gene>
    <name evidence="3" type="ORF">I7412_18315</name>
</gene>
<dbReference type="AlphaFoldDB" id="A0A937RBK6"/>
<evidence type="ECO:0000313" key="3">
    <source>
        <dbReference type="EMBL" id="MBL7629076.1"/>
    </source>
</evidence>
<feature type="compositionally biased region" description="Low complexity" evidence="1">
    <location>
        <begin position="280"/>
        <end position="289"/>
    </location>
</feature>
<reference evidence="3" key="1">
    <citation type="submission" date="2020-12" db="EMBL/GenBank/DDBJ databases">
        <title>Genomic characterization of non-nitrogen-fixing Frankia strains.</title>
        <authorList>
            <person name="Carlos-Shanley C."/>
            <person name="Guerra T."/>
            <person name="Hahn D."/>
        </authorList>
    </citation>
    <scope>NUCLEOTIDE SEQUENCE</scope>
    <source>
        <strain evidence="3">CN6</strain>
    </source>
</reference>
<protein>
    <recommendedName>
        <fullName evidence="2">DUF6603 domain-containing protein</fullName>
    </recommendedName>
</protein>
<dbReference type="Pfam" id="PF20248">
    <property type="entry name" value="DUF6603"/>
    <property type="match status" value="1"/>
</dbReference>